<dbReference type="GO" id="GO:0015031">
    <property type="term" value="P:protein transport"/>
    <property type="evidence" value="ECO:0007669"/>
    <property type="project" value="UniProtKB-KW"/>
</dbReference>
<comment type="subcellular location">
    <subcellularLocation>
        <location evidence="1">Endoplasmic reticulum</location>
    </subcellularLocation>
    <subcellularLocation>
        <location evidence="6">Golgi apparatus membrane</location>
    </subcellularLocation>
</comment>
<evidence type="ECO:0000256" key="3">
    <source>
        <dbReference type="ARBA" id="ARBA00022448"/>
    </source>
</evidence>
<keyword evidence="11" id="KW-1185">Reference proteome</keyword>
<dbReference type="Gene3D" id="1.25.40.1030">
    <property type="match status" value="1"/>
</dbReference>
<feature type="region of interest" description="Disordered" evidence="7">
    <location>
        <begin position="1351"/>
        <end position="1370"/>
    </location>
</feature>
<evidence type="ECO:0000256" key="4">
    <source>
        <dbReference type="ARBA" id="ARBA00022824"/>
    </source>
</evidence>
<feature type="compositionally biased region" description="Low complexity" evidence="7">
    <location>
        <begin position="530"/>
        <end position="539"/>
    </location>
</feature>
<dbReference type="GO" id="GO:0000139">
    <property type="term" value="C:Golgi membrane"/>
    <property type="evidence" value="ECO:0007669"/>
    <property type="project" value="UniProtKB-SubCell"/>
</dbReference>
<feature type="region of interest" description="Disordered" evidence="7">
    <location>
        <begin position="1049"/>
        <end position="1131"/>
    </location>
</feature>
<dbReference type="GO" id="GO:0070971">
    <property type="term" value="C:endoplasmic reticulum exit site"/>
    <property type="evidence" value="ECO:0007669"/>
    <property type="project" value="TreeGrafter"/>
</dbReference>
<feature type="region of interest" description="Disordered" evidence="7">
    <location>
        <begin position="1208"/>
        <end position="1242"/>
    </location>
</feature>
<evidence type="ECO:0000256" key="2">
    <source>
        <dbReference type="ARBA" id="ARBA00005927"/>
    </source>
</evidence>
<feature type="compositionally biased region" description="Basic and acidic residues" evidence="7">
    <location>
        <begin position="1075"/>
        <end position="1084"/>
    </location>
</feature>
<evidence type="ECO:0000259" key="9">
    <source>
        <dbReference type="Pfam" id="PF12932"/>
    </source>
</evidence>
<dbReference type="GO" id="GO:0012507">
    <property type="term" value="C:ER to Golgi transport vesicle membrane"/>
    <property type="evidence" value="ECO:0007669"/>
    <property type="project" value="TreeGrafter"/>
</dbReference>
<evidence type="ECO:0000313" key="10">
    <source>
        <dbReference type="EMBL" id="KAF8380503.1"/>
    </source>
</evidence>
<dbReference type="Proteomes" id="UP000655225">
    <property type="component" value="Unassembled WGS sequence"/>
</dbReference>
<dbReference type="GO" id="GO:0016192">
    <property type="term" value="P:vesicle-mediated transport"/>
    <property type="evidence" value="ECO:0007669"/>
    <property type="project" value="UniProtKB-KW"/>
</dbReference>
<keyword evidence="4 6" id="KW-0256">Endoplasmic reticulum</keyword>
<dbReference type="GO" id="GO:0007030">
    <property type="term" value="P:Golgi organization"/>
    <property type="evidence" value="ECO:0007669"/>
    <property type="project" value="TreeGrafter"/>
</dbReference>
<proteinExistence type="inferred from homology"/>
<feature type="domain" description="Sec16 central conserved" evidence="9">
    <location>
        <begin position="554"/>
        <end position="677"/>
    </location>
</feature>
<feature type="region of interest" description="Disordered" evidence="7">
    <location>
        <begin position="530"/>
        <end position="553"/>
    </location>
</feature>
<evidence type="ECO:0000256" key="1">
    <source>
        <dbReference type="ARBA" id="ARBA00004240"/>
    </source>
</evidence>
<protein>
    <recommendedName>
        <fullName evidence="6">Protein transport protein sec16</fullName>
    </recommendedName>
</protein>
<keyword evidence="5 6" id="KW-0931">ER-Golgi transport</keyword>
<dbReference type="InterPro" id="IPR024340">
    <property type="entry name" value="Sec16_CCD"/>
</dbReference>
<evidence type="ECO:0000256" key="6">
    <source>
        <dbReference type="RuleBase" id="RU364101"/>
    </source>
</evidence>
<sequence>MGSPPFQVEDQTDEDFFDKLVDDEFGGMESVTGLAEGDDSDEVKAFSNLSMGEVDSALEDSDIKSALEDKGEKHGEDIVATSSDAPEEGPLVVEESVSLVSSSSLAFDNVIESSDAVMATDVATYSTRSNSSGSTGTGVKEVQWNLFNTDSTQESVSGFGSYSDFFNELGDSSVDPFEKAADNPKFESNPTSGIAESTTADLTMSFSYAQHQEGQAYGAAIQQTTDGQDLNSSQYWENLYPGWRYDPNTGEWHQLDGYDATANIQENFDVKPHSAGDGVCLDQRSEVSYLQQTADQSIVGAVAEGGTTESVSSWNKISEGNTEYPAHMLFDPQYPGWYYDTIAQEWRLLESYTPAVQSTSTAHYLQNQNGNALTDSFIPDKDNSVYGEYGQVDNFGSRGLGSQDQGRDWAGSVGNYNQQSMNMWQPETVAKSDATSFTENQQVNNLYGSRGPLNSYTEQQTGYKPTETVSLYEQTNQNYDSSNRVVGGQRFVPADNFSKQLNQPKMEQSQQMHFPHDYYGSQKSVNLSQQSFQSGTQFSHGPNEQRSSAGRPPHALVTFGFGGKLIVMKDNSSFLTNSAYGSQDSVGGSVSIVNLMEVVMDKTDASSIEAGACDYFRTLCQQSFPGPLVGGNVGSRELNKWIDERIANCESPNMDYRKGKLLRLLLSLLKIACQHYGKLRSPFGTDPALRESDRPESAVAELFASAKRNGAQLSGYGDLTYCLQNLPSEGQIRATAVEVQNLLVSGRKKEALQSAQEGQLWGPALVLAAQLGDQFYVETVKQMALRQLVAGSPLRTLCLLIAGQPADVFSADTTTSSGFPGAVNLSQQPVQLGARGMLEDWEENLAIITANRTKDDELVIVHLGDSLWKERGEITAAHICYLVAEANFESYSDSARLCLIGADHWKFPRTYASPEAVQMTEIYEYAMLLGNSQFMLLPFQPYKLFYAHMLAELGKVSDSLKYCQAILKSVKTGRAPEVDMWKQLASSLEERIRTHQQGGYATNLAPAKLVGKLLTFFDSTAHRVVGGPPPPMPSTSHSSIQSIDQAFQPVGPRVSNSQSTMTMSSLMPSASMEPISERTGDSSRRIVHNRSISEPDFGRSPRQGNQSKEATSSDAQGKASISGGPSRFGRFGSQLFQKTMGLVLRSRPGHQAKLGEENKFYYDEKLKRWVEEGTDPPAEEAALPPPPTTAAFQNGVSDYNLKNAFNSEKVHTNGGPEIKSPTPLERSSGIPPIPPSSNQFSARGRMGVRSRYVDTFNKGGGTPANLFQSPSVPAVKPEGGANAKFFIPTPEASGRQTVDAIGENMQEAAVNNEDPSTSIVNNSFSTPPPSSVTMQRFPSMDNIMNKGMGVTENSNGSLSSRSRRTASWSGSFSDAFNPKMTKVKPLGEALGMPPSSFMPSDLSSMHLPVNGSRFGDELHEVEL</sequence>
<feature type="compositionally biased region" description="Polar residues" evidence="7">
    <location>
        <begin position="1102"/>
        <end position="1115"/>
    </location>
</feature>
<name>A0A835D4X3_TETSI</name>
<gene>
    <name evidence="10" type="ORF">HHK36_027990</name>
</gene>
<reference evidence="10 11" key="1">
    <citation type="submission" date="2020-04" db="EMBL/GenBank/DDBJ databases">
        <title>Plant Genome Project.</title>
        <authorList>
            <person name="Zhang R.-G."/>
        </authorList>
    </citation>
    <scope>NUCLEOTIDE SEQUENCE [LARGE SCALE GENOMIC DNA]</scope>
    <source>
        <strain evidence="10">YNK0</strain>
        <tissue evidence="10">Leaf</tissue>
    </source>
</reference>
<accession>A0A835D4X3</accession>
<feature type="compositionally biased region" description="Basic and acidic residues" evidence="7">
    <location>
        <begin position="61"/>
        <end position="77"/>
    </location>
</feature>
<dbReference type="InterPro" id="IPR024298">
    <property type="entry name" value="Sec16_Sec23-bd"/>
</dbReference>
<dbReference type="Pfam" id="PF12931">
    <property type="entry name" value="TPR_Sec16"/>
    <property type="match status" value="1"/>
</dbReference>
<dbReference type="PANTHER" id="PTHR13402:SF6">
    <property type="entry name" value="SECRETORY 16, ISOFORM I"/>
    <property type="match status" value="1"/>
</dbReference>
<dbReference type="PANTHER" id="PTHR13402">
    <property type="entry name" value="RGPR-RELATED"/>
    <property type="match status" value="1"/>
</dbReference>
<dbReference type="CDD" id="cd09233">
    <property type="entry name" value="ACE1-Sec16-like"/>
    <property type="match status" value="1"/>
</dbReference>
<dbReference type="OMA" id="SENQMQA"/>
<feature type="compositionally biased region" description="Low complexity" evidence="7">
    <location>
        <begin position="1120"/>
        <end position="1131"/>
    </location>
</feature>
<keyword evidence="6" id="KW-0472">Membrane</keyword>
<organism evidence="10 11">
    <name type="scientific">Tetracentron sinense</name>
    <name type="common">Spur-leaf</name>
    <dbReference type="NCBI Taxonomy" id="13715"/>
    <lineage>
        <taxon>Eukaryota</taxon>
        <taxon>Viridiplantae</taxon>
        <taxon>Streptophyta</taxon>
        <taxon>Embryophyta</taxon>
        <taxon>Tracheophyta</taxon>
        <taxon>Spermatophyta</taxon>
        <taxon>Magnoliopsida</taxon>
        <taxon>Trochodendrales</taxon>
        <taxon>Trochodendraceae</taxon>
        <taxon>Tetracentron</taxon>
    </lineage>
</organism>
<comment type="caution">
    <text evidence="10">The sequence shown here is derived from an EMBL/GenBank/DDBJ whole genome shotgun (WGS) entry which is preliminary data.</text>
</comment>
<feature type="domain" description="Sec16 Sec23-binding" evidence="8">
    <location>
        <begin position="739"/>
        <end position="1000"/>
    </location>
</feature>
<feature type="region of interest" description="Disordered" evidence="7">
    <location>
        <begin position="57"/>
        <end position="89"/>
    </location>
</feature>
<dbReference type="OrthoDB" id="8918678at2759"/>
<evidence type="ECO:0000259" key="8">
    <source>
        <dbReference type="Pfam" id="PF12931"/>
    </source>
</evidence>
<dbReference type="EMBL" id="JABCRI010000021">
    <property type="protein sequence ID" value="KAF8380503.1"/>
    <property type="molecule type" value="Genomic_DNA"/>
</dbReference>
<keyword evidence="6" id="KW-0653">Protein transport</keyword>
<evidence type="ECO:0000256" key="5">
    <source>
        <dbReference type="ARBA" id="ARBA00022892"/>
    </source>
</evidence>
<keyword evidence="6" id="KW-0333">Golgi apparatus</keyword>
<evidence type="ECO:0000313" key="11">
    <source>
        <dbReference type="Proteomes" id="UP000655225"/>
    </source>
</evidence>
<evidence type="ECO:0000256" key="7">
    <source>
        <dbReference type="SAM" id="MobiDB-lite"/>
    </source>
</evidence>
<comment type="similarity">
    <text evidence="2 6">Belongs to the SEC16 family.</text>
</comment>
<keyword evidence="3 6" id="KW-0813">Transport</keyword>
<dbReference type="GO" id="GO:0070973">
    <property type="term" value="P:protein localization to endoplasmic reticulum exit site"/>
    <property type="evidence" value="ECO:0007669"/>
    <property type="project" value="TreeGrafter"/>
</dbReference>
<feature type="compositionally biased region" description="Polar residues" evidence="7">
    <location>
        <begin position="1054"/>
        <end position="1068"/>
    </location>
</feature>
<dbReference type="Pfam" id="PF12932">
    <property type="entry name" value="Sec16"/>
    <property type="match status" value="1"/>
</dbReference>